<keyword evidence="2" id="KW-1185">Reference proteome</keyword>
<protein>
    <submittedName>
        <fullName evidence="1">Uncharacterized protein</fullName>
    </submittedName>
</protein>
<proteinExistence type="predicted"/>
<gene>
    <name evidence="1" type="ORF">MJG53_007138</name>
</gene>
<sequence>MAPGAAGAARLALLALLWTLLSETESAKKIVDRRNSWKVFELSEVQEDDMRISMCHGEVTMASMDLTVHWFPERVELAPLPLWQPVGEELNLSCQVSGGAPRHHLSMVLLRGEEELDRQPVGKEEPAKVTFMVQPRREDHGTSFSCRWELDLRSQGLELFQNTSAPRKLQTYVLPSTDPHLEAPLVVEVGSRWPVKCTLDGLFPASDAEVYVQLGDKRLETIITYPDYSVLAEAWIEGNEEEEGTHSVKCPVSLGNEIRKTRESVIINRYHSRTKELTLTLPCSQVPKVQCALLPK</sequence>
<evidence type="ECO:0000313" key="1">
    <source>
        <dbReference type="EMBL" id="KAI4583859.1"/>
    </source>
</evidence>
<evidence type="ECO:0000313" key="2">
    <source>
        <dbReference type="Proteomes" id="UP001057279"/>
    </source>
</evidence>
<accession>A0ACB9V265</accession>
<organism evidence="1 2">
    <name type="scientific">Ovis ammon polii x Ovis aries</name>
    <dbReference type="NCBI Taxonomy" id="2918886"/>
    <lineage>
        <taxon>Eukaryota</taxon>
        <taxon>Metazoa</taxon>
        <taxon>Chordata</taxon>
        <taxon>Craniata</taxon>
        <taxon>Vertebrata</taxon>
        <taxon>Euteleostomi</taxon>
        <taxon>Mammalia</taxon>
        <taxon>Eutheria</taxon>
        <taxon>Laurasiatheria</taxon>
        <taxon>Artiodactyla</taxon>
        <taxon>Ruminantia</taxon>
        <taxon>Pecora</taxon>
        <taxon>Bovidae</taxon>
        <taxon>Caprinae</taxon>
        <taxon>Ovis</taxon>
    </lineage>
</organism>
<reference evidence="1" key="1">
    <citation type="submission" date="2022-03" db="EMBL/GenBank/DDBJ databases">
        <title>Genomic analyses of argali, domestic sheep and their hybrids provide insights into chromosomal evolution, heterosis and genetic basis of agronomic traits.</title>
        <authorList>
            <person name="Li M."/>
        </authorList>
    </citation>
    <scope>NUCLEOTIDE SEQUENCE</scope>
    <source>
        <strain evidence="1">F1 hybrid</strain>
    </source>
</reference>
<dbReference type="Proteomes" id="UP001057279">
    <property type="component" value="Linkage Group LG06"/>
</dbReference>
<name>A0ACB9V265_9CETA</name>
<dbReference type="EMBL" id="CM043031">
    <property type="protein sequence ID" value="KAI4583859.1"/>
    <property type="molecule type" value="Genomic_DNA"/>
</dbReference>
<comment type="caution">
    <text evidence="1">The sequence shown here is derived from an EMBL/GenBank/DDBJ whole genome shotgun (WGS) entry which is preliminary data.</text>
</comment>